<evidence type="ECO:0000313" key="2">
    <source>
        <dbReference type="Proteomes" id="UP000012317"/>
    </source>
</evidence>
<name>N1WRZ8_9FLAO</name>
<evidence type="ECO:0000313" key="1">
    <source>
        <dbReference type="EMBL" id="EMY79904.1"/>
    </source>
</evidence>
<accession>N1WRZ8</accession>
<comment type="caution">
    <text evidence="1">The sequence shown here is derived from an EMBL/GenBank/DDBJ whole genome shotgun (WGS) entry which is preliminary data.</text>
</comment>
<protein>
    <recommendedName>
        <fullName evidence="3">Lipoprotein</fullName>
    </recommendedName>
</protein>
<keyword evidence="2" id="KW-1185">Reference proteome</keyword>
<sequence>MKAYRKLIIVAIGILVISACKNETIDKIKKAKNDISNVSSIVSNAKEAQEESLKLKEITPMTNDELKTWLPENIENLSRTGFKVGKTGYMNVASIEGTFKAEDGHELKVEVIDGAGEMGSVLMTGIGMASKMEVEEENESKHLKTVTENGIKAKQTYYKKRGDTDLQFIYGKRYIVMILARNTKPEKAWEFVEQLNLENLIK</sequence>
<evidence type="ECO:0008006" key="3">
    <source>
        <dbReference type="Google" id="ProtNLM"/>
    </source>
</evidence>
<dbReference type="RefSeq" id="WP_003445302.1">
    <property type="nucleotide sequence ID" value="NZ_APLF01000028.1"/>
</dbReference>
<dbReference type="STRING" id="1189619.pgond44_14578"/>
<dbReference type="PROSITE" id="PS51257">
    <property type="entry name" value="PROKAR_LIPOPROTEIN"/>
    <property type="match status" value="1"/>
</dbReference>
<dbReference type="Proteomes" id="UP000012317">
    <property type="component" value="Unassembled WGS sequence"/>
</dbReference>
<dbReference type="AlphaFoldDB" id="N1WRZ8"/>
<proteinExistence type="predicted"/>
<dbReference type="eggNOG" id="ENOG5032WFK">
    <property type="taxonomic scope" value="Bacteria"/>
</dbReference>
<reference evidence="1 2" key="1">
    <citation type="journal article" date="2014" name="Genome Biol. Evol.">
        <title>Extensive gene acquisition in the extremely psychrophilic bacterial species Psychroflexus torquis and the link to sea-ice ecosystem specialism.</title>
        <authorList>
            <person name="Feng S."/>
            <person name="Powell S.M."/>
            <person name="Wilson R."/>
            <person name="Bowman J.P."/>
        </authorList>
    </citation>
    <scope>NUCLEOTIDE SEQUENCE [LARGE SCALE GENOMIC DNA]</scope>
    <source>
        <strain evidence="1 2">ACAM 44</strain>
    </source>
</reference>
<gene>
    <name evidence="1" type="ORF">pgond44_14578</name>
</gene>
<dbReference type="EMBL" id="APLF01000028">
    <property type="protein sequence ID" value="EMY79904.1"/>
    <property type="molecule type" value="Genomic_DNA"/>
</dbReference>
<organism evidence="1 2">
    <name type="scientific">Psychroflexus gondwanensis ACAM 44</name>
    <dbReference type="NCBI Taxonomy" id="1189619"/>
    <lineage>
        <taxon>Bacteria</taxon>
        <taxon>Pseudomonadati</taxon>
        <taxon>Bacteroidota</taxon>
        <taxon>Flavobacteriia</taxon>
        <taxon>Flavobacteriales</taxon>
        <taxon>Flavobacteriaceae</taxon>
        <taxon>Psychroflexus</taxon>
    </lineage>
</organism>